<dbReference type="AlphaFoldDB" id="A0A8S0TBC1"/>
<reference evidence="2 3" key="1">
    <citation type="submission" date="2019-12" db="EMBL/GenBank/DDBJ databases">
        <authorList>
            <person name="Alioto T."/>
            <person name="Alioto T."/>
            <person name="Gomez Garrido J."/>
        </authorList>
    </citation>
    <scope>NUCLEOTIDE SEQUENCE [LARGE SCALE GENOMIC DNA]</scope>
</reference>
<dbReference type="OrthoDB" id="5562561at2759"/>
<keyword evidence="3" id="KW-1185">Reference proteome</keyword>
<keyword evidence="1" id="KW-0472">Membrane</keyword>
<dbReference type="Gramene" id="OE9A078782T1">
    <property type="protein sequence ID" value="OE9A078782C1"/>
    <property type="gene ID" value="OE9A078782"/>
</dbReference>
<gene>
    <name evidence="2" type="ORF">OLEA9_A078782</name>
</gene>
<keyword evidence="1" id="KW-0812">Transmembrane</keyword>
<dbReference type="EMBL" id="CACTIH010005834">
    <property type="protein sequence ID" value="CAA3002399.1"/>
    <property type="molecule type" value="Genomic_DNA"/>
</dbReference>
<evidence type="ECO:0000313" key="3">
    <source>
        <dbReference type="Proteomes" id="UP000594638"/>
    </source>
</evidence>
<dbReference type="Proteomes" id="UP000594638">
    <property type="component" value="Unassembled WGS sequence"/>
</dbReference>
<sequence>MPLMNDVRKESQYAEHSDAILLVVIPASWALKVATCEAIKISKELDGDLAQKGLWNFILFFIGNVLGSEFWISILYGHCFILESINNDYLN</sequence>
<evidence type="ECO:0000256" key="1">
    <source>
        <dbReference type="SAM" id="Phobius"/>
    </source>
</evidence>
<proteinExistence type="predicted"/>
<feature type="transmembrane region" description="Helical" evidence="1">
    <location>
        <begin position="53"/>
        <end position="76"/>
    </location>
</feature>
<comment type="caution">
    <text evidence="2">The sequence shown here is derived from an EMBL/GenBank/DDBJ whole genome shotgun (WGS) entry which is preliminary data.</text>
</comment>
<protein>
    <submittedName>
        <fullName evidence="2">Dynamin-2A-like</fullName>
    </submittedName>
</protein>
<evidence type="ECO:0000313" key="2">
    <source>
        <dbReference type="EMBL" id="CAA3002399.1"/>
    </source>
</evidence>
<accession>A0A8S0TBC1</accession>
<organism evidence="2 3">
    <name type="scientific">Olea europaea subsp. europaea</name>
    <dbReference type="NCBI Taxonomy" id="158383"/>
    <lineage>
        <taxon>Eukaryota</taxon>
        <taxon>Viridiplantae</taxon>
        <taxon>Streptophyta</taxon>
        <taxon>Embryophyta</taxon>
        <taxon>Tracheophyta</taxon>
        <taxon>Spermatophyta</taxon>
        <taxon>Magnoliopsida</taxon>
        <taxon>eudicotyledons</taxon>
        <taxon>Gunneridae</taxon>
        <taxon>Pentapetalae</taxon>
        <taxon>asterids</taxon>
        <taxon>lamiids</taxon>
        <taxon>Lamiales</taxon>
        <taxon>Oleaceae</taxon>
        <taxon>Oleeae</taxon>
        <taxon>Olea</taxon>
    </lineage>
</organism>
<name>A0A8S0TBC1_OLEEU</name>
<keyword evidence="1" id="KW-1133">Transmembrane helix</keyword>